<dbReference type="AlphaFoldDB" id="A0AAE0P501"/>
<reference evidence="7" key="1">
    <citation type="journal article" date="2023" name="Mol. Phylogenet. Evol.">
        <title>Genome-scale phylogeny and comparative genomics of the fungal order Sordariales.</title>
        <authorList>
            <person name="Hensen N."/>
            <person name="Bonometti L."/>
            <person name="Westerberg I."/>
            <person name="Brannstrom I.O."/>
            <person name="Guillou S."/>
            <person name="Cros-Aarteil S."/>
            <person name="Calhoun S."/>
            <person name="Haridas S."/>
            <person name="Kuo A."/>
            <person name="Mondo S."/>
            <person name="Pangilinan J."/>
            <person name="Riley R."/>
            <person name="LaButti K."/>
            <person name="Andreopoulos B."/>
            <person name="Lipzen A."/>
            <person name="Chen C."/>
            <person name="Yan M."/>
            <person name="Daum C."/>
            <person name="Ng V."/>
            <person name="Clum A."/>
            <person name="Steindorff A."/>
            <person name="Ohm R.A."/>
            <person name="Martin F."/>
            <person name="Silar P."/>
            <person name="Natvig D.O."/>
            <person name="Lalanne C."/>
            <person name="Gautier V."/>
            <person name="Ament-Velasquez S.L."/>
            <person name="Kruys A."/>
            <person name="Hutchinson M.I."/>
            <person name="Powell A.J."/>
            <person name="Barry K."/>
            <person name="Miller A.N."/>
            <person name="Grigoriev I.V."/>
            <person name="Debuchy R."/>
            <person name="Gladieux P."/>
            <person name="Hiltunen Thoren M."/>
            <person name="Johannesson H."/>
        </authorList>
    </citation>
    <scope>NUCLEOTIDE SEQUENCE</scope>
    <source>
        <strain evidence="7">CBS 232.78</strain>
    </source>
</reference>
<feature type="transmembrane region" description="Helical" evidence="5">
    <location>
        <begin position="20"/>
        <end position="37"/>
    </location>
</feature>
<evidence type="ECO:0000256" key="2">
    <source>
        <dbReference type="ARBA" id="ARBA00022679"/>
    </source>
</evidence>
<keyword evidence="5" id="KW-1133">Transmembrane helix</keyword>
<dbReference type="InterPro" id="IPR015338">
    <property type="entry name" value="GT64_dom"/>
</dbReference>
<dbReference type="PANTHER" id="PTHR48261:SF2">
    <property type="entry name" value="ACETYLGLUCOSAMINYLTRANSFERASE"/>
    <property type="match status" value="1"/>
</dbReference>
<accession>A0AAE0P501</accession>
<dbReference type="Proteomes" id="UP001285441">
    <property type="component" value="Unassembled WGS sequence"/>
</dbReference>
<reference evidence="7" key="2">
    <citation type="submission" date="2023-06" db="EMBL/GenBank/DDBJ databases">
        <authorList>
            <consortium name="Lawrence Berkeley National Laboratory"/>
            <person name="Haridas S."/>
            <person name="Hensen N."/>
            <person name="Bonometti L."/>
            <person name="Westerberg I."/>
            <person name="Brannstrom I.O."/>
            <person name="Guillou S."/>
            <person name="Cros-Aarteil S."/>
            <person name="Calhoun S."/>
            <person name="Kuo A."/>
            <person name="Mondo S."/>
            <person name="Pangilinan J."/>
            <person name="Riley R."/>
            <person name="LaButti K."/>
            <person name="Andreopoulos B."/>
            <person name="Lipzen A."/>
            <person name="Chen C."/>
            <person name="Yanf M."/>
            <person name="Daum C."/>
            <person name="Ng V."/>
            <person name="Clum A."/>
            <person name="Steindorff A."/>
            <person name="Ohm R."/>
            <person name="Martin F."/>
            <person name="Silar P."/>
            <person name="Natvig D."/>
            <person name="Lalanne C."/>
            <person name="Gautier V."/>
            <person name="Ament-velasquez S.L."/>
            <person name="Kruys A."/>
            <person name="Hutchinson M.I."/>
            <person name="Powell A.J."/>
            <person name="Barry K."/>
            <person name="Miller A.N."/>
            <person name="Grigoriev I.V."/>
            <person name="Debuchy R."/>
            <person name="Gladieux P."/>
            <person name="Thoren M.H."/>
            <person name="Johannesson H."/>
        </authorList>
    </citation>
    <scope>NUCLEOTIDE SEQUENCE</scope>
    <source>
        <strain evidence="7">CBS 232.78</strain>
    </source>
</reference>
<evidence type="ECO:0000313" key="8">
    <source>
        <dbReference type="Proteomes" id="UP001285441"/>
    </source>
</evidence>
<comment type="caution">
    <text evidence="7">The sequence shown here is derived from an EMBL/GenBank/DDBJ whole genome shotgun (WGS) entry which is preliminary data.</text>
</comment>
<dbReference type="Gene3D" id="3.90.550.10">
    <property type="entry name" value="Spore Coat Polysaccharide Biosynthesis Protein SpsA, Chain A"/>
    <property type="match status" value="1"/>
</dbReference>
<keyword evidence="5" id="KW-0812">Transmembrane</keyword>
<protein>
    <submittedName>
        <fullName evidence="7">Glycosyltransferase family 64 protein</fullName>
    </submittedName>
</protein>
<evidence type="ECO:0000259" key="6">
    <source>
        <dbReference type="Pfam" id="PF09258"/>
    </source>
</evidence>
<feature type="domain" description="Glycosyl transferase 64" evidence="6">
    <location>
        <begin position="101"/>
        <end position="343"/>
    </location>
</feature>
<organism evidence="7 8">
    <name type="scientific">Podospora didyma</name>
    <dbReference type="NCBI Taxonomy" id="330526"/>
    <lineage>
        <taxon>Eukaryota</taxon>
        <taxon>Fungi</taxon>
        <taxon>Dikarya</taxon>
        <taxon>Ascomycota</taxon>
        <taxon>Pezizomycotina</taxon>
        <taxon>Sordariomycetes</taxon>
        <taxon>Sordariomycetidae</taxon>
        <taxon>Sordariales</taxon>
        <taxon>Podosporaceae</taxon>
        <taxon>Podospora</taxon>
    </lineage>
</organism>
<evidence type="ECO:0000256" key="5">
    <source>
        <dbReference type="SAM" id="Phobius"/>
    </source>
</evidence>
<dbReference type="GO" id="GO:0016757">
    <property type="term" value="F:glycosyltransferase activity"/>
    <property type="evidence" value="ECO:0007669"/>
    <property type="project" value="InterPro"/>
</dbReference>
<gene>
    <name evidence="7" type="ORF">B0H63DRAFT_443757</name>
</gene>
<dbReference type="EMBL" id="JAULSW010000001">
    <property type="protein sequence ID" value="KAK3393523.1"/>
    <property type="molecule type" value="Genomic_DNA"/>
</dbReference>
<proteinExistence type="predicted"/>
<keyword evidence="8" id="KW-1185">Reference proteome</keyword>
<keyword evidence="2" id="KW-0808">Transferase</keyword>
<name>A0AAE0P501_9PEZI</name>
<comment type="subcellular location">
    <subcellularLocation>
        <location evidence="1">Membrane</location>
    </subcellularLocation>
</comment>
<dbReference type="InterPro" id="IPR029044">
    <property type="entry name" value="Nucleotide-diphossugar_trans"/>
</dbReference>
<dbReference type="SUPFAM" id="SSF53448">
    <property type="entry name" value="Nucleotide-diphospho-sugar transferases"/>
    <property type="match status" value="1"/>
</dbReference>
<dbReference type="GO" id="GO:0016020">
    <property type="term" value="C:membrane"/>
    <property type="evidence" value="ECO:0007669"/>
    <property type="project" value="UniProtKB-SubCell"/>
</dbReference>
<evidence type="ECO:0000256" key="3">
    <source>
        <dbReference type="ARBA" id="ARBA00023136"/>
    </source>
</evidence>
<dbReference type="PANTHER" id="PTHR48261">
    <property type="entry name" value="ACETYLGLUCOSAMINYLTRANSFERASE"/>
    <property type="match status" value="1"/>
</dbReference>
<sequence>MRAQQGGLDVLRSLSPRRLATICFSFFTLAALVVWLSNSGYSVKPDAVHSTPPSSIPAPAAVPALVPSGFISTCGNETHAAARSIWLDADARYAHLMDDKFTIAIPTYKRPDVLNLTLSTLLGKKIPSLYEIVIVWNELDKATPEGFVSEHGVKVRYRLSTRNSLNMRLIPDPEYKTQAILQHDDDVWYEPEDLEFVFQTWRQIGRYKVTGALPRCYNRNAGGVLSYGQCREGQDWYALVLTNLAFVHISLMDYYSSDERIPTLIRDHVDEVFNCEDLAINYIASMLTCTGPLHVMGKAHYHNQDPKGGISTTGGHMPKRHNCLNYFEQVIGYFPLVHSMGSIQRGIPHFN</sequence>
<evidence type="ECO:0000256" key="1">
    <source>
        <dbReference type="ARBA" id="ARBA00004370"/>
    </source>
</evidence>
<keyword evidence="4" id="KW-1015">Disulfide bond</keyword>
<dbReference type="Pfam" id="PF09258">
    <property type="entry name" value="Glyco_transf_64"/>
    <property type="match status" value="1"/>
</dbReference>
<evidence type="ECO:0000256" key="4">
    <source>
        <dbReference type="ARBA" id="ARBA00023157"/>
    </source>
</evidence>
<keyword evidence="3 5" id="KW-0472">Membrane</keyword>
<dbReference type="InterPro" id="IPR004263">
    <property type="entry name" value="Exostosin"/>
</dbReference>
<evidence type="ECO:0000313" key="7">
    <source>
        <dbReference type="EMBL" id="KAK3393523.1"/>
    </source>
</evidence>